<dbReference type="InterPro" id="IPR030378">
    <property type="entry name" value="G_CP_dom"/>
</dbReference>
<dbReference type="SUPFAM" id="SSF52540">
    <property type="entry name" value="P-loop containing nucleoside triphosphate hydrolases"/>
    <property type="match status" value="1"/>
</dbReference>
<dbReference type="Pfam" id="PF01926">
    <property type="entry name" value="MMR_HSR1"/>
    <property type="match status" value="1"/>
</dbReference>
<dbReference type="OrthoDB" id="9773841at2"/>
<organism evidence="2 3">
    <name type="scientific">Lactiplantibacillus garii</name>
    <dbReference type="NCBI Taxonomy" id="2306423"/>
    <lineage>
        <taxon>Bacteria</taxon>
        <taxon>Bacillati</taxon>
        <taxon>Bacillota</taxon>
        <taxon>Bacilli</taxon>
        <taxon>Lactobacillales</taxon>
        <taxon>Lactobacillaceae</taxon>
        <taxon>Lactiplantibacillus</taxon>
    </lineage>
</organism>
<proteinExistence type="predicted"/>
<evidence type="ECO:0000313" key="3">
    <source>
        <dbReference type="Proteomes" id="UP000283633"/>
    </source>
</evidence>
<dbReference type="InterPro" id="IPR027417">
    <property type="entry name" value="P-loop_NTPase"/>
</dbReference>
<dbReference type="RefSeq" id="WP_125072853.1">
    <property type="nucleotide sequence ID" value="NZ_QWZQ01000036.1"/>
</dbReference>
<evidence type="ECO:0000259" key="1">
    <source>
        <dbReference type="PROSITE" id="PS51721"/>
    </source>
</evidence>
<reference evidence="2 3" key="1">
    <citation type="submission" date="2018-08" db="EMBL/GenBank/DDBJ databases">
        <title>Genome Lactobacillus garii FI11369.</title>
        <authorList>
            <person name="Diaz M."/>
            <person name="Narbad A."/>
        </authorList>
    </citation>
    <scope>NUCLEOTIDE SEQUENCE [LARGE SCALE GENOMIC DNA]</scope>
    <source>
        <strain evidence="2 3">FI11369</strain>
    </source>
</reference>
<dbReference type="CDD" id="cd01855">
    <property type="entry name" value="YqeH"/>
    <property type="match status" value="1"/>
</dbReference>
<dbReference type="PROSITE" id="PS51721">
    <property type="entry name" value="G_CP"/>
    <property type="match status" value="1"/>
</dbReference>
<sequence>MSETTQETLYCIGCGAAIQTTDATAAGYTPASALRKALESDTRDLYCQRCFRLRHYNEIVPVALSDDDFRHLLATIREANALVVYVVDIFDLNGSIIPGLQRFVGDNPVLLVGNKEDVLPRQLRRTKLREWMNQQVRAQGIKPVDVALTSAKKGHAIDDLLALIEKYRRGRDVYVVGVTNVGKSTLINRIIANNTGLKDLITTSRFPGTTLDKIEIPLDDGHKMVDTPGIIHPEQMAHVLNGDDLKLVSPQKEIRPKGYQLGNGQTLFLGGVARLDIIDTIKPAGTVYVDNNLPLHRTRTENADNFYTKHVGELITPPTGDAVKNFPPLVRHEFKTTATSDVVFEGLGWVTVPADTRVAGWAPKGVDVLTRPAMINKK</sequence>
<dbReference type="Proteomes" id="UP000283633">
    <property type="component" value="Unassembled WGS sequence"/>
</dbReference>
<evidence type="ECO:0000313" key="2">
    <source>
        <dbReference type="EMBL" id="RRK09872.1"/>
    </source>
</evidence>
<dbReference type="PANTHER" id="PTHR46434:SF1">
    <property type="entry name" value="GENETIC INTERACTOR OF PROHIBITINS 3, MITOCHONDRIAL"/>
    <property type="match status" value="1"/>
</dbReference>
<dbReference type="Pfam" id="PF21516">
    <property type="entry name" value="YqeH-like_C"/>
    <property type="match status" value="1"/>
</dbReference>
<keyword evidence="3" id="KW-1185">Reference proteome</keyword>
<dbReference type="PANTHER" id="PTHR46434">
    <property type="entry name" value="GENETIC INTERACTOR OF PROHIBITINS 3, MITOCHONDRIAL"/>
    <property type="match status" value="1"/>
</dbReference>
<protein>
    <submittedName>
        <fullName evidence="2">Ribosome biogenesis GTPase YqeH</fullName>
    </submittedName>
</protein>
<dbReference type="InterPro" id="IPR019988">
    <property type="entry name" value="GTP-bd_ribosome_bgen_YqeH"/>
</dbReference>
<accession>A0A426D5H3</accession>
<feature type="domain" description="CP-type G" evidence="1">
    <location>
        <begin position="66"/>
        <end position="233"/>
    </location>
</feature>
<dbReference type="InterPro" id="IPR006073">
    <property type="entry name" value="GTP-bd"/>
</dbReference>
<comment type="caution">
    <text evidence="2">The sequence shown here is derived from an EMBL/GenBank/DDBJ whole genome shotgun (WGS) entry which is preliminary data.</text>
</comment>
<dbReference type="GO" id="GO:0005525">
    <property type="term" value="F:GTP binding"/>
    <property type="evidence" value="ECO:0007669"/>
    <property type="project" value="InterPro"/>
</dbReference>
<dbReference type="EMBL" id="QWZQ01000036">
    <property type="protein sequence ID" value="RRK09872.1"/>
    <property type="molecule type" value="Genomic_DNA"/>
</dbReference>
<dbReference type="InterPro" id="IPR048422">
    <property type="entry name" value="NOA1/YqeH-like_C"/>
</dbReference>
<dbReference type="AlphaFoldDB" id="A0A426D5H3"/>
<dbReference type="InterPro" id="IPR050896">
    <property type="entry name" value="Mito_lipid_metab_GTPase"/>
</dbReference>
<dbReference type="Gene3D" id="3.40.50.300">
    <property type="entry name" value="P-loop containing nucleotide triphosphate hydrolases"/>
    <property type="match status" value="1"/>
</dbReference>
<dbReference type="NCBIfam" id="TIGR03597">
    <property type="entry name" value="GTPase_YqeH"/>
    <property type="match status" value="1"/>
</dbReference>
<gene>
    <name evidence="2" type="primary">yqeH</name>
    <name evidence="2" type="ORF">D1831_10305</name>
</gene>
<name>A0A426D5H3_9LACO</name>